<proteinExistence type="predicted"/>
<protein>
    <recommendedName>
        <fullName evidence="1">DUF1540 domain-containing protein</fullName>
    </recommendedName>
</protein>
<name>A0ABS2PI30_9BACL</name>
<reference evidence="2 3" key="1">
    <citation type="submission" date="2021-01" db="EMBL/GenBank/DDBJ databases">
        <title>Genomic Encyclopedia of Type Strains, Phase IV (KMG-IV): sequencing the most valuable type-strain genomes for metagenomic binning, comparative biology and taxonomic classification.</title>
        <authorList>
            <person name="Goeker M."/>
        </authorList>
    </citation>
    <scope>NUCLEOTIDE SEQUENCE [LARGE SCALE GENOMIC DNA]</scope>
    <source>
        <strain evidence="2 3">DSM 25540</strain>
    </source>
</reference>
<keyword evidence="3" id="KW-1185">Reference proteome</keyword>
<dbReference type="Proteomes" id="UP000741863">
    <property type="component" value="Unassembled WGS sequence"/>
</dbReference>
<accession>A0ABS2PI30</accession>
<dbReference type="RefSeq" id="WP_081831900.1">
    <property type="nucleotide sequence ID" value="NZ_JAFBEC010000024.1"/>
</dbReference>
<comment type="caution">
    <text evidence="2">The sequence shown here is derived from an EMBL/GenBank/DDBJ whole genome shotgun (WGS) entry which is preliminary data.</text>
</comment>
<dbReference type="Pfam" id="PF07561">
    <property type="entry name" value="DUF1540"/>
    <property type="match status" value="1"/>
</dbReference>
<dbReference type="InterPro" id="IPR011437">
    <property type="entry name" value="DUF1540"/>
</dbReference>
<gene>
    <name evidence="2" type="ORF">JOD17_004237</name>
</gene>
<feature type="domain" description="DUF1540" evidence="1">
    <location>
        <begin position="5"/>
        <end position="47"/>
    </location>
</feature>
<sequence>MAQEVLCEVENCVHWGEGNHCEADRIYVVSNAEDRTTERMETDCHTFHPKHH</sequence>
<evidence type="ECO:0000313" key="2">
    <source>
        <dbReference type="EMBL" id="MBM7635094.1"/>
    </source>
</evidence>
<evidence type="ECO:0000313" key="3">
    <source>
        <dbReference type="Proteomes" id="UP000741863"/>
    </source>
</evidence>
<evidence type="ECO:0000259" key="1">
    <source>
        <dbReference type="Pfam" id="PF07561"/>
    </source>
</evidence>
<organism evidence="2 3">
    <name type="scientific">Geomicrobium sediminis</name>
    <dbReference type="NCBI Taxonomy" id="1347788"/>
    <lineage>
        <taxon>Bacteria</taxon>
        <taxon>Bacillati</taxon>
        <taxon>Bacillota</taxon>
        <taxon>Bacilli</taxon>
        <taxon>Bacillales</taxon>
        <taxon>Geomicrobium</taxon>
    </lineage>
</organism>
<dbReference type="EMBL" id="JAFBEC010000024">
    <property type="protein sequence ID" value="MBM7635094.1"/>
    <property type="molecule type" value="Genomic_DNA"/>
</dbReference>